<proteinExistence type="predicted"/>
<keyword evidence="1" id="KW-0812">Transmembrane</keyword>
<dbReference type="Ensembl" id="ENSNPET00000001811.1">
    <property type="protein sequence ID" value="ENSNPEP00000001775.1"/>
    <property type="gene ID" value="ENSNPEG00000001375.1"/>
</dbReference>
<keyword evidence="1" id="KW-1133">Transmembrane helix</keyword>
<accession>A0A8C6YPC2</accession>
<evidence type="ECO:0000256" key="2">
    <source>
        <dbReference type="SAM" id="SignalP"/>
    </source>
</evidence>
<name>A0A8C6YPC2_NOTPE</name>
<dbReference type="InterPro" id="IPR024831">
    <property type="entry name" value="Uroplakin-3"/>
</dbReference>
<reference evidence="3" key="2">
    <citation type="submission" date="2025-09" db="UniProtKB">
        <authorList>
            <consortium name="Ensembl"/>
        </authorList>
    </citation>
    <scope>IDENTIFICATION</scope>
</reference>
<evidence type="ECO:0000313" key="3">
    <source>
        <dbReference type="Ensembl" id="ENSNPEP00000001775.1"/>
    </source>
</evidence>
<dbReference type="PANTHER" id="PTHR15446:SF2">
    <property type="entry name" value="UROPLAKIN-3B-LIKE PROTEIN 1-RELATED"/>
    <property type="match status" value="1"/>
</dbReference>
<dbReference type="Proteomes" id="UP000694420">
    <property type="component" value="Unplaced"/>
</dbReference>
<protein>
    <submittedName>
        <fullName evidence="3">Uroplakin 3B</fullName>
    </submittedName>
</protein>
<feature type="chain" id="PRO_5034926174" evidence="2">
    <location>
        <begin position="36"/>
        <end position="255"/>
    </location>
</feature>
<keyword evidence="2" id="KW-0732">Signal</keyword>
<keyword evidence="1" id="KW-0472">Membrane</keyword>
<keyword evidence="4" id="KW-1185">Reference proteome</keyword>
<organism evidence="3 4">
    <name type="scientific">Nothoprocta perdicaria</name>
    <name type="common">Chilean tinamou</name>
    <name type="synonym">Crypturus perdicarius</name>
    <dbReference type="NCBI Taxonomy" id="30464"/>
    <lineage>
        <taxon>Eukaryota</taxon>
        <taxon>Metazoa</taxon>
        <taxon>Chordata</taxon>
        <taxon>Craniata</taxon>
        <taxon>Vertebrata</taxon>
        <taxon>Euteleostomi</taxon>
        <taxon>Archelosauria</taxon>
        <taxon>Archosauria</taxon>
        <taxon>Dinosauria</taxon>
        <taxon>Saurischia</taxon>
        <taxon>Theropoda</taxon>
        <taxon>Coelurosauria</taxon>
        <taxon>Aves</taxon>
        <taxon>Palaeognathae</taxon>
        <taxon>Tinamiformes</taxon>
        <taxon>Tinamidae</taxon>
        <taxon>Nothoprocta</taxon>
    </lineage>
</organism>
<dbReference type="PANTHER" id="PTHR15446">
    <property type="entry name" value="UROPLAKIN III"/>
    <property type="match status" value="1"/>
</dbReference>
<dbReference type="AlphaFoldDB" id="A0A8C6YPC2"/>
<evidence type="ECO:0000256" key="1">
    <source>
        <dbReference type="SAM" id="Phobius"/>
    </source>
</evidence>
<evidence type="ECO:0000313" key="4">
    <source>
        <dbReference type="Proteomes" id="UP000694420"/>
    </source>
</evidence>
<reference evidence="3" key="1">
    <citation type="submission" date="2025-08" db="UniProtKB">
        <authorList>
            <consortium name="Ensembl"/>
        </authorList>
    </citation>
    <scope>IDENTIFICATION</scope>
</reference>
<feature type="signal peptide" evidence="2">
    <location>
        <begin position="1"/>
        <end position="35"/>
    </location>
</feature>
<feature type="transmembrane region" description="Helical" evidence="1">
    <location>
        <begin position="199"/>
        <end position="224"/>
    </location>
</feature>
<sequence>GDAAPGPLPAHGPGPGPGAMLPLLLLLLRMAPSDAHVGYMPELTQRPLAARVTTSTFVLEQPRCIFTNTSSDLMIWLVVALDEATGQFDPRTQPETPPLAFQTFPNNTAYATLGTSVANYPCPAPTSRDITVLRVGSETACRLNASRPSCNGPLPGPGPYRVKFVAWKSSQLEAETEWSEPITLLRAHMVPVTPSGRSAGMIVLTSILSILFAVLLACLVALLVTCSSVFSTKADAVSVRRYNTHHVYDQPAARL</sequence>
<dbReference type="GO" id="GO:0016020">
    <property type="term" value="C:membrane"/>
    <property type="evidence" value="ECO:0007669"/>
    <property type="project" value="TreeGrafter"/>
</dbReference>